<evidence type="ECO:0000256" key="4">
    <source>
        <dbReference type="SAM" id="Phobius"/>
    </source>
</evidence>
<reference evidence="5 6" key="1">
    <citation type="journal article" date="2020" name="Mol. Biol. Evol.">
        <title>Distinct Expression and Methylation Patterns for Genes with Different Fates following a Single Whole-Genome Duplication in Flowering Plants.</title>
        <authorList>
            <person name="Shi T."/>
            <person name="Rahmani R.S."/>
            <person name="Gugger P.F."/>
            <person name="Wang M."/>
            <person name="Li H."/>
            <person name="Zhang Y."/>
            <person name="Li Z."/>
            <person name="Wang Q."/>
            <person name="Van de Peer Y."/>
            <person name="Marchal K."/>
            <person name="Chen J."/>
        </authorList>
    </citation>
    <scope>NUCLEOTIDE SEQUENCE [LARGE SCALE GENOMIC DNA]</scope>
    <source>
        <tissue evidence="5">Leaf</tissue>
    </source>
</reference>
<dbReference type="GO" id="GO:0016020">
    <property type="term" value="C:membrane"/>
    <property type="evidence" value="ECO:0007669"/>
    <property type="project" value="UniProtKB-SubCell"/>
</dbReference>
<dbReference type="PANTHER" id="PTHR31234:SF68">
    <property type="entry name" value="EXPRESSED PROTEIN"/>
    <property type="match status" value="1"/>
</dbReference>
<keyword evidence="6" id="KW-1185">Reference proteome</keyword>
<evidence type="ECO:0000256" key="2">
    <source>
        <dbReference type="ARBA" id="ARBA00023136"/>
    </source>
</evidence>
<keyword evidence="2 4" id="KW-0472">Membrane</keyword>
<dbReference type="Proteomes" id="UP000607653">
    <property type="component" value="Unassembled WGS sequence"/>
</dbReference>
<feature type="transmembrane region" description="Helical" evidence="4">
    <location>
        <begin position="74"/>
        <end position="100"/>
    </location>
</feature>
<accession>A0A822XWZ4</accession>
<evidence type="ECO:0000313" key="5">
    <source>
        <dbReference type="EMBL" id="DAD21918.1"/>
    </source>
</evidence>
<comment type="subcellular location">
    <subcellularLocation>
        <location evidence="1">Membrane</location>
    </subcellularLocation>
</comment>
<dbReference type="GO" id="GO:0098542">
    <property type="term" value="P:defense response to other organism"/>
    <property type="evidence" value="ECO:0007669"/>
    <property type="project" value="InterPro"/>
</dbReference>
<dbReference type="InterPro" id="IPR044839">
    <property type="entry name" value="NDR1-like"/>
</dbReference>
<organism evidence="5 6">
    <name type="scientific">Nelumbo nucifera</name>
    <name type="common">Sacred lotus</name>
    <dbReference type="NCBI Taxonomy" id="4432"/>
    <lineage>
        <taxon>Eukaryota</taxon>
        <taxon>Viridiplantae</taxon>
        <taxon>Streptophyta</taxon>
        <taxon>Embryophyta</taxon>
        <taxon>Tracheophyta</taxon>
        <taxon>Spermatophyta</taxon>
        <taxon>Magnoliopsida</taxon>
        <taxon>Proteales</taxon>
        <taxon>Nelumbonaceae</taxon>
        <taxon>Nelumbo</taxon>
    </lineage>
</organism>
<evidence type="ECO:0000256" key="1">
    <source>
        <dbReference type="ARBA" id="ARBA00004370"/>
    </source>
</evidence>
<protein>
    <recommendedName>
        <fullName evidence="7">Late embryogenesis abundant protein LEA-2 subgroup domain-containing protein</fullName>
    </recommendedName>
</protein>
<proteinExistence type="predicted"/>
<sequence>MEKRVTFTAGRVKQKHSAPTPKPTPSPELASGPGTYIIQFPKEQIYRVPPPENALIVEQHREQKPTKKATFPPWLLKLLVFVLVFILILGIIVALFYAIVQPRSPKFYVHRVSVKKPGSQHGDARSRRHHRHHHQFPQYVITLKAENPNKRMDIFYLKGGHATLSFRKSQIATGKPPTFYLRTKNSTTFRLVLTGSDVVLPYEIKKNMNDHESKKEKRKKKKNKKQSGIELSLSINLPKKKEIGLLQSWTTNEAVACKFRVDTLAEGTHVMSQRCQT</sequence>
<keyword evidence="4" id="KW-1133">Transmembrane helix</keyword>
<name>A0A822XWZ4_NELNU</name>
<evidence type="ECO:0000256" key="3">
    <source>
        <dbReference type="SAM" id="MobiDB-lite"/>
    </source>
</evidence>
<evidence type="ECO:0008006" key="7">
    <source>
        <dbReference type="Google" id="ProtNLM"/>
    </source>
</evidence>
<dbReference type="EMBL" id="DUZY01000001">
    <property type="protein sequence ID" value="DAD21918.1"/>
    <property type="molecule type" value="Genomic_DNA"/>
</dbReference>
<feature type="region of interest" description="Disordered" evidence="3">
    <location>
        <begin position="1"/>
        <end position="32"/>
    </location>
</feature>
<dbReference type="AlphaFoldDB" id="A0A822XWZ4"/>
<gene>
    <name evidence="5" type="ORF">HUJ06_023381</name>
</gene>
<dbReference type="PANTHER" id="PTHR31234">
    <property type="entry name" value="LATE EMBRYOGENESIS ABUNDANT (LEA) HYDROXYPROLINE-RICH GLYCOPROTEIN FAMILY"/>
    <property type="match status" value="1"/>
</dbReference>
<evidence type="ECO:0000313" key="6">
    <source>
        <dbReference type="Proteomes" id="UP000607653"/>
    </source>
</evidence>
<keyword evidence="4" id="KW-0812">Transmembrane</keyword>
<comment type="caution">
    <text evidence="5">The sequence shown here is derived from an EMBL/GenBank/DDBJ whole genome shotgun (WGS) entry which is preliminary data.</text>
</comment>